<comment type="caution">
    <text evidence="1">The sequence shown here is derived from an EMBL/GenBank/DDBJ whole genome shotgun (WGS) entry which is preliminary data.</text>
</comment>
<proteinExistence type="predicted"/>
<gene>
    <name evidence="1" type="ORF">FPZ12_004505</name>
</gene>
<protein>
    <submittedName>
        <fullName evidence="1">Uncharacterized protein</fullName>
    </submittedName>
</protein>
<organism evidence="1 2">
    <name type="scientific">Amycolatopsis acidicola</name>
    <dbReference type="NCBI Taxonomy" id="2596893"/>
    <lineage>
        <taxon>Bacteria</taxon>
        <taxon>Bacillati</taxon>
        <taxon>Actinomycetota</taxon>
        <taxon>Actinomycetes</taxon>
        <taxon>Pseudonocardiales</taxon>
        <taxon>Pseudonocardiaceae</taxon>
        <taxon>Amycolatopsis</taxon>
    </lineage>
</organism>
<name>A0A5N0VHP0_9PSEU</name>
<dbReference type="Proteomes" id="UP000319769">
    <property type="component" value="Unassembled WGS sequence"/>
</dbReference>
<dbReference type="OrthoDB" id="4164470at2"/>
<dbReference type="RefSeq" id="WP_144745673.1">
    <property type="nucleotide sequence ID" value="NZ_VMNW02000004.1"/>
</dbReference>
<sequence length="206" mass="22833">MPAELPIDEVRILLLKRRTSWVTKDAVWRELIRRAHATPEPWTTIAAAMMMPGLKHIGAKLGDRFPGDRNDLDSEILEGFLQALDLADPQAPKVYGQLYWAAFRRGHEVCNAEKRRAMTQSELTETTTNLRSASGHPDLVLADALLSGVVTRQQADLVSDVLLDHKDRTTAGKRLGMSRFQVAAALNSASRHITDYLLAGRTPQAA</sequence>
<reference evidence="1" key="1">
    <citation type="submission" date="2019-09" db="EMBL/GenBank/DDBJ databases">
        <authorList>
            <person name="Teo W.F.A."/>
            <person name="Duangmal K."/>
        </authorList>
    </citation>
    <scope>NUCLEOTIDE SEQUENCE [LARGE SCALE GENOMIC DNA]</scope>
    <source>
        <strain evidence="1">K81G1</strain>
    </source>
</reference>
<keyword evidence="2" id="KW-1185">Reference proteome</keyword>
<evidence type="ECO:0000313" key="1">
    <source>
        <dbReference type="EMBL" id="KAA9165756.1"/>
    </source>
</evidence>
<evidence type="ECO:0000313" key="2">
    <source>
        <dbReference type="Proteomes" id="UP000319769"/>
    </source>
</evidence>
<accession>A0A5N0VHP0</accession>
<dbReference type="EMBL" id="VMNW02000004">
    <property type="protein sequence ID" value="KAA9165756.1"/>
    <property type="molecule type" value="Genomic_DNA"/>
</dbReference>
<dbReference type="AlphaFoldDB" id="A0A5N0VHP0"/>